<dbReference type="KEGG" id="vg:65129502"/>
<evidence type="ECO:0000313" key="2">
    <source>
        <dbReference type="Proteomes" id="UP000594030"/>
    </source>
</evidence>
<dbReference type="RefSeq" id="YP_010111168.1">
    <property type="nucleotide sequence ID" value="NC_055878.1"/>
</dbReference>
<dbReference type="EMBL" id="MT774385">
    <property type="protein sequence ID" value="QOR59010.1"/>
    <property type="molecule type" value="Genomic_DNA"/>
</dbReference>
<dbReference type="GeneID" id="65129502"/>
<proteinExistence type="predicted"/>
<sequence length="300" mass="35477">MDPKIAKRISTKMLSYIENYSVLAMKKDNRYKNGGKLVSKIYAHHAACFAKAYRDVHELSNYSDSLITLKSIRLRDTVYIDPDATSVSSYNNFVSLEPEQVVEYMDQLVELFSENNLSYKLIKTKYDKLDALHVIVKAENINAYYIKWILAYIRYMTESPCSWALREAFTLRKELPELKDFPLLSILIFIWSTVGPYHALSLNAGAYIYAPLTFPTLKECIYKPFRNTWGVDRWFYMYFPNKQILDEWPATYASEICESAECQRFRHFPYVRKYVCMDQIPEKMIEYYKKMFDTVKDEIK</sequence>
<protein>
    <submittedName>
        <fullName evidence="1">Uncharacterized protein</fullName>
    </submittedName>
</protein>
<name>A0A7M1S135_9CAUD</name>
<keyword evidence="2" id="KW-1185">Reference proteome</keyword>
<organism evidence="1 2">
    <name type="scientific">uncultured phage cr108_1</name>
    <dbReference type="NCBI Taxonomy" id="2772069"/>
    <lineage>
        <taxon>Viruses</taxon>
        <taxon>Duplodnaviria</taxon>
        <taxon>Heunggongvirae</taxon>
        <taxon>Uroviricota</taxon>
        <taxon>Caudoviricetes</taxon>
        <taxon>Crassvirales</taxon>
        <taxon>Steigviridae</taxon>
        <taxon>Asinivirinae</taxon>
        <taxon>Pipoluvirus</taxon>
        <taxon>Pipoluvirus rarus</taxon>
    </lineage>
</organism>
<reference evidence="1 2" key="1">
    <citation type="submission" date="2020-07" db="EMBL/GenBank/DDBJ databases">
        <title>Taxonomic proposal: Crassvirales, a new order of highly abundant and diverse bacterial viruses.</title>
        <authorList>
            <person name="Shkoporov A.N."/>
            <person name="Stockdale S.R."/>
            <person name="Guerin E."/>
            <person name="Ross R.P."/>
            <person name="Hill C."/>
        </authorList>
    </citation>
    <scope>NUCLEOTIDE SEQUENCE [LARGE SCALE GENOMIC DNA]</scope>
</reference>
<evidence type="ECO:0000313" key="1">
    <source>
        <dbReference type="EMBL" id="QOR59010.1"/>
    </source>
</evidence>
<dbReference type="Proteomes" id="UP000594030">
    <property type="component" value="Segment"/>
</dbReference>
<accession>A0A7M1S135</accession>